<name>A0ABX6DZ63_9ACTN</name>
<evidence type="ECO:0000313" key="2">
    <source>
        <dbReference type="Proteomes" id="UP000402241"/>
    </source>
</evidence>
<reference evidence="1 2" key="1">
    <citation type="submission" date="2019-10" db="EMBL/GenBank/DDBJ databases">
        <title>Genome Sequence of Micromonospora terminaliae DSM 101760.</title>
        <authorList>
            <person name="Guo L."/>
        </authorList>
    </citation>
    <scope>NUCLEOTIDE SEQUENCE [LARGE SCALE GENOMIC DNA]</scope>
    <source>
        <strain evidence="1 2">DSM 101760</strain>
    </source>
</reference>
<evidence type="ECO:0000313" key="1">
    <source>
        <dbReference type="EMBL" id="QGL47146.1"/>
    </source>
</evidence>
<gene>
    <name evidence="1" type="ORF">GCE86_08835</name>
</gene>
<protein>
    <submittedName>
        <fullName evidence="1">Uncharacterized protein</fullName>
    </submittedName>
</protein>
<dbReference type="EMBL" id="CP045309">
    <property type="protein sequence ID" value="QGL47146.1"/>
    <property type="molecule type" value="Genomic_DNA"/>
</dbReference>
<keyword evidence="2" id="KW-1185">Reference proteome</keyword>
<accession>A0ABX6DZ63</accession>
<dbReference type="Proteomes" id="UP000402241">
    <property type="component" value="Chromosome"/>
</dbReference>
<sequence length="152" mass="16059">MMVWCRERQGAVGEDVGLVGEDCRGEAGGCGELVLQAGYGFGLAEDDAAEVLAVDVGRVEGVTDRVVNPVEEGLRGDGDVVVGDDRGRAGCGEQHRRAVLRHQELSGLADGFQQRRAVRVLLGQGYLGSQWVVVRGGRVDDALSENLVQVAG</sequence>
<organism evidence="1 2">
    <name type="scientific">Micromonospora terminaliae</name>
    <dbReference type="NCBI Taxonomy" id="1914461"/>
    <lineage>
        <taxon>Bacteria</taxon>
        <taxon>Bacillati</taxon>
        <taxon>Actinomycetota</taxon>
        <taxon>Actinomycetes</taxon>
        <taxon>Micromonosporales</taxon>
        <taxon>Micromonosporaceae</taxon>
        <taxon>Micromonospora</taxon>
    </lineage>
</organism>
<proteinExistence type="predicted"/>